<dbReference type="EMBL" id="DS268515">
    <property type="protein sequence ID" value="EFO84301.1"/>
    <property type="molecule type" value="Genomic_DNA"/>
</dbReference>
<evidence type="ECO:0000256" key="1">
    <source>
        <dbReference type="SAM" id="MobiDB-lite"/>
    </source>
</evidence>
<accession>E3N2U9</accession>
<proteinExistence type="predicted"/>
<dbReference type="HOGENOM" id="CLU_3208127_0_0_1"/>
<reference evidence="2" key="1">
    <citation type="submission" date="2007-07" db="EMBL/GenBank/DDBJ databases">
        <title>PCAP assembly of the Caenorhabditis remanei genome.</title>
        <authorList>
            <consortium name="The Caenorhabditis remanei Sequencing Consortium"/>
            <person name="Wilson R.K."/>
        </authorList>
    </citation>
    <scope>NUCLEOTIDE SEQUENCE [LARGE SCALE GENOMIC DNA]</scope>
    <source>
        <strain evidence="2">PB4641</strain>
    </source>
</reference>
<protein>
    <submittedName>
        <fullName evidence="2">Uncharacterized protein</fullName>
    </submittedName>
</protein>
<evidence type="ECO:0000313" key="2">
    <source>
        <dbReference type="EMBL" id="EFO84301.1"/>
    </source>
</evidence>
<organism evidence="3">
    <name type="scientific">Caenorhabditis remanei</name>
    <name type="common">Caenorhabditis vulgaris</name>
    <dbReference type="NCBI Taxonomy" id="31234"/>
    <lineage>
        <taxon>Eukaryota</taxon>
        <taxon>Metazoa</taxon>
        <taxon>Ecdysozoa</taxon>
        <taxon>Nematoda</taxon>
        <taxon>Chromadorea</taxon>
        <taxon>Rhabditida</taxon>
        <taxon>Rhabditina</taxon>
        <taxon>Rhabditomorpha</taxon>
        <taxon>Rhabditoidea</taxon>
        <taxon>Rhabditidae</taxon>
        <taxon>Peloderinae</taxon>
        <taxon>Caenorhabditis</taxon>
    </lineage>
</organism>
<feature type="compositionally biased region" description="Basic and acidic residues" evidence="1">
    <location>
        <begin position="1"/>
        <end position="18"/>
    </location>
</feature>
<keyword evidence="3" id="KW-1185">Reference proteome</keyword>
<dbReference type="Proteomes" id="UP000008281">
    <property type="component" value="Unassembled WGS sequence"/>
</dbReference>
<name>E3N2U9_CAERE</name>
<dbReference type="InParanoid" id="E3N2U9"/>
<feature type="region of interest" description="Disordered" evidence="1">
    <location>
        <begin position="1"/>
        <end position="45"/>
    </location>
</feature>
<evidence type="ECO:0000313" key="3">
    <source>
        <dbReference type="Proteomes" id="UP000008281"/>
    </source>
</evidence>
<dbReference type="AlphaFoldDB" id="E3N2U9"/>
<gene>
    <name evidence="2" type="ORF">CRE_20490</name>
</gene>
<sequence>MRNLRKREERKMYTKEDTAPICRDSYPGKNRKKRVSFRKASDGWN</sequence>